<name>A0A3A4NR00_ABYX5</name>
<dbReference type="AlphaFoldDB" id="A0A3A4NR00"/>
<dbReference type="EMBL" id="QZKU01000068">
    <property type="protein sequence ID" value="RJP21309.1"/>
    <property type="molecule type" value="Genomic_DNA"/>
</dbReference>
<evidence type="ECO:0000313" key="8">
    <source>
        <dbReference type="Proteomes" id="UP000265882"/>
    </source>
</evidence>
<dbReference type="PANTHER" id="PTHR30093">
    <property type="entry name" value="GENERAL SECRETION PATHWAY PROTEIN G"/>
    <property type="match status" value="1"/>
</dbReference>
<keyword evidence="5 6" id="KW-0472">Membrane</keyword>
<dbReference type="Gene3D" id="3.30.700.10">
    <property type="entry name" value="Glycoprotein, Type 4 Pilin"/>
    <property type="match status" value="1"/>
</dbReference>
<keyword evidence="2" id="KW-0488">Methylation</keyword>
<dbReference type="InterPro" id="IPR045584">
    <property type="entry name" value="Pilin-like"/>
</dbReference>
<dbReference type="InterPro" id="IPR012902">
    <property type="entry name" value="N_methyl_site"/>
</dbReference>
<sequence>MKNNKGFTLIELMIVVAIIAIIAAIAIPNLLRARLASNESSAIGSLRTLSSAQSSMQSSGLVDADLDGTGEYGTLQNLYSDYAPPFIDEVLGSGVKSGYGFVVTKVGPANTDEVLWEACAYPISYAQSGVRTFYVDESGVVRGSDAGAGAPILRAVGSLYPPVGG</sequence>
<evidence type="ECO:0000256" key="5">
    <source>
        <dbReference type="ARBA" id="ARBA00023136"/>
    </source>
</evidence>
<dbReference type="SUPFAM" id="SSF54523">
    <property type="entry name" value="Pili subunits"/>
    <property type="match status" value="1"/>
</dbReference>
<evidence type="ECO:0000256" key="3">
    <source>
        <dbReference type="ARBA" id="ARBA00022692"/>
    </source>
</evidence>
<evidence type="ECO:0000313" key="7">
    <source>
        <dbReference type="EMBL" id="RJP21309.1"/>
    </source>
</evidence>
<organism evidence="7 8">
    <name type="scientific">Abyssobacteria bacterium (strain SURF_5)</name>
    <dbReference type="NCBI Taxonomy" id="2093360"/>
    <lineage>
        <taxon>Bacteria</taxon>
        <taxon>Pseudomonadati</taxon>
        <taxon>Candidatus Hydrogenedentota</taxon>
        <taxon>Candidatus Abyssobacteria</taxon>
    </lineage>
</organism>
<keyword evidence="3 6" id="KW-0812">Transmembrane</keyword>
<accession>A0A3A4NR00</accession>
<protein>
    <submittedName>
        <fullName evidence="7">Prepilin-type N-terminal cleavage/methylation domain-containing protein</fullName>
    </submittedName>
</protein>
<reference evidence="7 8" key="1">
    <citation type="journal article" date="2017" name="ISME J.">
        <title>Energy and carbon metabolisms in a deep terrestrial subsurface fluid microbial community.</title>
        <authorList>
            <person name="Momper L."/>
            <person name="Jungbluth S.P."/>
            <person name="Lee M.D."/>
            <person name="Amend J.P."/>
        </authorList>
    </citation>
    <scope>NUCLEOTIDE SEQUENCE [LARGE SCALE GENOMIC DNA]</scope>
    <source>
        <strain evidence="7">SURF_5</strain>
    </source>
</reference>
<feature type="transmembrane region" description="Helical" evidence="6">
    <location>
        <begin position="12"/>
        <end position="31"/>
    </location>
</feature>
<dbReference type="PROSITE" id="PS00409">
    <property type="entry name" value="PROKAR_NTER_METHYL"/>
    <property type="match status" value="1"/>
</dbReference>
<dbReference type="Pfam" id="PF07963">
    <property type="entry name" value="N_methyl"/>
    <property type="match status" value="1"/>
</dbReference>
<proteinExistence type="predicted"/>
<dbReference type="GO" id="GO:0016020">
    <property type="term" value="C:membrane"/>
    <property type="evidence" value="ECO:0007669"/>
    <property type="project" value="UniProtKB-SubCell"/>
</dbReference>
<dbReference type="Proteomes" id="UP000265882">
    <property type="component" value="Unassembled WGS sequence"/>
</dbReference>
<gene>
    <name evidence="7" type="ORF">C4520_09855</name>
</gene>
<evidence type="ECO:0000256" key="1">
    <source>
        <dbReference type="ARBA" id="ARBA00004167"/>
    </source>
</evidence>
<comment type="caution">
    <text evidence="7">The sequence shown here is derived from an EMBL/GenBank/DDBJ whole genome shotgun (WGS) entry which is preliminary data.</text>
</comment>
<evidence type="ECO:0000256" key="4">
    <source>
        <dbReference type="ARBA" id="ARBA00022989"/>
    </source>
</evidence>
<evidence type="ECO:0000256" key="2">
    <source>
        <dbReference type="ARBA" id="ARBA00022481"/>
    </source>
</evidence>
<comment type="subcellular location">
    <subcellularLocation>
        <location evidence="1">Membrane</location>
        <topology evidence="1">Single-pass membrane protein</topology>
    </subcellularLocation>
</comment>
<evidence type="ECO:0000256" key="6">
    <source>
        <dbReference type="SAM" id="Phobius"/>
    </source>
</evidence>
<dbReference type="NCBIfam" id="TIGR02532">
    <property type="entry name" value="IV_pilin_GFxxxE"/>
    <property type="match status" value="1"/>
</dbReference>
<keyword evidence="4 6" id="KW-1133">Transmembrane helix</keyword>
<dbReference type="PANTHER" id="PTHR30093:SF44">
    <property type="entry name" value="TYPE II SECRETION SYSTEM CORE PROTEIN G"/>
    <property type="match status" value="1"/>
</dbReference>